<feature type="region of interest" description="Disordered" evidence="2">
    <location>
        <begin position="1"/>
        <end position="65"/>
    </location>
</feature>
<keyword evidence="1" id="KW-0378">Hydrolase</keyword>
<feature type="compositionally biased region" description="Basic and acidic residues" evidence="2">
    <location>
        <begin position="1"/>
        <end position="17"/>
    </location>
</feature>
<feature type="compositionally biased region" description="Basic residues" evidence="2">
    <location>
        <begin position="38"/>
        <end position="48"/>
    </location>
</feature>
<evidence type="ECO:0000313" key="4">
    <source>
        <dbReference type="EMBL" id="GMI26706.1"/>
    </source>
</evidence>
<dbReference type="Proteomes" id="UP001165060">
    <property type="component" value="Unassembled WGS sequence"/>
</dbReference>
<dbReference type="PROSITE" id="PS00893">
    <property type="entry name" value="NUDIX_BOX"/>
    <property type="match status" value="1"/>
</dbReference>
<dbReference type="InterPro" id="IPR015007">
    <property type="entry name" value="NUP2/50/61"/>
</dbReference>
<evidence type="ECO:0000256" key="2">
    <source>
        <dbReference type="SAM" id="MobiDB-lite"/>
    </source>
</evidence>
<organism evidence="4 5">
    <name type="scientific">Tetraparma gracilis</name>
    <dbReference type="NCBI Taxonomy" id="2962635"/>
    <lineage>
        <taxon>Eukaryota</taxon>
        <taxon>Sar</taxon>
        <taxon>Stramenopiles</taxon>
        <taxon>Ochrophyta</taxon>
        <taxon>Bolidophyceae</taxon>
        <taxon>Parmales</taxon>
        <taxon>Triparmaceae</taxon>
        <taxon>Tetraparma</taxon>
    </lineage>
</organism>
<evidence type="ECO:0000313" key="5">
    <source>
        <dbReference type="Proteomes" id="UP001165060"/>
    </source>
</evidence>
<reference evidence="4 5" key="1">
    <citation type="journal article" date="2023" name="Commun. Biol.">
        <title>Genome analysis of Parmales, the sister group of diatoms, reveals the evolutionary specialization of diatoms from phago-mixotrophs to photoautotrophs.</title>
        <authorList>
            <person name="Ban H."/>
            <person name="Sato S."/>
            <person name="Yoshikawa S."/>
            <person name="Yamada K."/>
            <person name="Nakamura Y."/>
            <person name="Ichinomiya M."/>
            <person name="Sato N."/>
            <person name="Blanc-Mathieu R."/>
            <person name="Endo H."/>
            <person name="Kuwata A."/>
            <person name="Ogata H."/>
        </authorList>
    </citation>
    <scope>NUCLEOTIDE SEQUENCE [LARGE SCALE GENOMIC DNA]</scope>
</reference>
<dbReference type="InterPro" id="IPR000086">
    <property type="entry name" value="NUDIX_hydrolase_dom"/>
</dbReference>
<accession>A0ABQ6MIU4</accession>
<sequence>MPKRVDSNRSLARREDNSDSEPEPDPNATWGKASSAKIARRKIIKIKRSQPPPTREAPPAPGGGLFASVNLAAPSPVAPGNPFASAALPAPPAPSNPFASTTLSAAPPPPAPRPHVRVGVGVLLRQAASAPSRPCTVIAGVRRSSHGAGSLALPGGHLEFGEGWAACAAREALEETGLAVPLGDLRFLHVTNDVMEGENKHYVTIFMGATVPAGAAAANLEPGKCEGWGRYTLGELRGGLGEGGNPEGGGLFGPLGRLVAEGPKALETFMTP</sequence>
<proteinExistence type="predicted"/>
<feature type="domain" description="Nudix hydrolase" evidence="3">
    <location>
        <begin position="115"/>
        <end position="258"/>
    </location>
</feature>
<dbReference type="PANTHER" id="PTHR16099">
    <property type="entry name" value="8-OXO-DGTP DIPHOSPHATES NUDT15"/>
    <property type="match status" value="1"/>
</dbReference>
<name>A0ABQ6MIU4_9STRA</name>
<comment type="caution">
    <text evidence="4">The sequence shown here is derived from an EMBL/GenBank/DDBJ whole genome shotgun (WGS) entry which is preliminary data.</text>
</comment>
<keyword evidence="5" id="KW-1185">Reference proteome</keyword>
<dbReference type="Gene3D" id="3.90.79.10">
    <property type="entry name" value="Nucleoside Triphosphate Pyrophosphohydrolase"/>
    <property type="match status" value="1"/>
</dbReference>
<evidence type="ECO:0000256" key="1">
    <source>
        <dbReference type="ARBA" id="ARBA00022801"/>
    </source>
</evidence>
<dbReference type="PROSITE" id="PS51462">
    <property type="entry name" value="NUDIX"/>
    <property type="match status" value="1"/>
</dbReference>
<dbReference type="CDD" id="cd04678">
    <property type="entry name" value="NUDIX_MTH2_Nudt15"/>
    <property type="match status" value="1"/>
</dbReference>
<dbReference type="Pfam" id="PF08911">
    <property type="entry name" value="NUP50"/>
    <property type="match status" value="1"/>
</dbReference>
<protein>
    <recommendedName>
        <fullName evidence="3">Nudix hydrolase domain-containing protein</fullName>
    </recommendedName>
</protein>
<dbReference type="SUPFAM" id="SSF55811">
    <property type="entry name" value="Nudix"/>
    <property type="match status" value="1"/>
</dbReference>
<dbReference type="PANTHER" id="PTHR16099:SF5">
    <property type="entry name" value="NUCLEOTIDE TRIPHOSPHATE DIPHOSPHATASE NUDT15"/>
    <property type="match status" value="1"/>
</dbReference>
<dbReference type="EMBL" id="BRYB01000271">
    <property type="protein sequence ID" value="GMI26706.1"/>
    <property type="molecule type" value="Genomic_DNA"/>
</dbReference>
<gene>
    <name evidence="4" type="ORF">TeGR_g5229</name>
</gene>
<feature type="compositionally biased region" description="Pro residues" evidence="2">
    <location>
        <begin position="50"/>
        <end position="61"/>
    </location>
</feature>
<dbReference type="Pfam" id="PF00293">
    <property type="entry name" value="NUDIX"/>
    <property type="match status" value="1"/>
</dbReference>
<dbReference type="InterPro" id="IPR020084">
    <property type="entry name" value="NUDIX_hydrolase_CS"/>
</dbReference>
<dbReference type="InterPro" id="IPR015797">
    <property type="entry name" value="NUDIX_hydrolase-like_dom_sf"/>
</dbReference>
<evidence type="ECO:0000259" key="3">
    <source>
        <dbReference type="PROSITE" id="PS51462"/>
    </source>
</evidence>